<protein>
    <submittedName>
        <fullName evidence="1">Uncharacterized protein</fullName>
    </submittedName>
</protein>
<dbReference type="EMBL" id="JH793268">
    <property type="protein sequence ID" value="ELQ42406.1"/>
    <property type="molecule type" value="Genomic_DNA"/>
</dbReference>
<accession>A0AA97PPL4</accession>
<dbReference type="AlphaFoldDB" id="A0AA97PPL4"/>
<organism evidence="1">
    <name type="scientific">Pyricularia oryzae (strain Y34)</name>
    <name type="common">Rice blast fungus</name>
    <name type="synonym">Magnaporthe oryzae</name>
    <dbReference type="NCBI Taxonomy" id="1143189"/>
    <lineage>
        <taxon>Eukaryota</taxon>
        <taxon>Fungi</taxon>
        <taxon>Dikarya</taxon>
        <taxon>Ascomycota</taxon>
        <taxon>Pezizomycotina</taxon>
        <taxon>Sordariomycetes</taxon>
        <taxon>Sordariomycetidae</taxon>
        <taxon>Magnaporthales</taxon>
        <taxon>Pyriculariaceae</taxon>
        <taxon>Pyricularia</taxon>
    </lineage>
</organism>
<dbReference type="Proteomes" id="UP000011086">
    <property type="component" value="Unassembled WGS sequence"/>
</dbReference>
<proteinExistence type="predicted"/>
<evidence type="ECO:0000313" key="1">
    <source>
        <dbReference type="EMBL" id="ELQ42406.1"/>
    </source>
</evidence>
<gene>
    <name evidence="1" type="ORF">OOU_Y34scaffold00211g23</name>
</gene>
<sequence>MWYRDVDCVLGRGLLFAFAVHPSGVFGLLAD</sequence>
<reference evidence="1" key="1">
    <citation type="journal article" date="2012" name="PLoS Genet.">
        <title>Comparative analysis of the genomes of two field isolates of the rice blast fungus Magnaporthe oryzae.</title>
        <authorList>
            <person name="Xue M."/>
            <person name="Yang J."/>
            <person name="Li Z."/>
            <person name="Hu S."/>
            <person name="Yao N."/>
            <person name="Dean R.A."/>
            <person name="Zhao W."/>
            <person name="Shen M."/>
            <person name="Zhang H."/>
            <person name="Li C."/>
            <person name="Liu L."/>
            <person name="Cao L."/>
            <person name="Xu X."/>
            <person name="Xing Y."/>
            <person name="Hsiang T."/>
            <person name="Zhang Z."/>
            <person name="Xu J.R."/>
            <person name="Peng Y.L."/>
        </authorList>
    </citation>
    <scope>NUCLEOTIDE SEQUENCE</scope>
    <source>
        <strain evidence="1">Y34</strain>
    </source>
</reference>
<name>A0AA97PPL4_PYRO3</name>